<comment type="caution">
    <text evidence="1">The sequence shown here is derived from an EMBL/GenBank/DDBJ whole genome shotgun (WGS) entry which is preliminary data.</text>
</comment>
<dbReference type="Proteomes" id="UP000823674">
    <property type="component" value="Chromosome A07"/>
</dbReference>
<dbReference type="EMBL" id="JADBGQ010000009">
    <property type="protein sequence ID" value="KAG5378908.1"/>
    <property type="molecule type" value="Genomic_DNA"/>
</dbReference>
<reference evidence="1 2" key="1">
    <citation type="submission" date="2021-03" db="EMBL/GenBank/DDBJ databases">
        <authorList>
            <person name="King G.J."/>
            <person name="Bancroft I."/>
            <person name="Baten A."/>
            <person name="Bloomfield J."/>
            <person name="Borpatragohain P."/>
            <person name="He Z."/>
            <person name="Irish N."/>
            <person name="Irwin J."/>
            <person name="Liu K."/>
            <person name="Mauleon R.P."/>
            <person name="Moore J."/>
            <person name="Morris R."/>
            <person name="Ostergaard L."/>
            <person name="Wang B."/>
            <person name="Wells R."/>
        </authorList>
    </citation>
    <scope>NUCLEOTIDE SEQUENCE [LARGE SCALE GENOMIC DNA]</scope>
    <source>
        <strain evidence="1">R-o-18</strain>
        <tissue evidence="1">Leaf</tissue>
    </source>
</reference>
<evidence type="ECO:0000313" key="1">
    <source>
        <dbReference type="EMBL" id="KAG5378908.1"/>
    </source>
</evidence>
<evidence type="ECO:0000313" key="2">
    <source>
        <dbReference type="Proteomes" id="UP000823674"/>
    </source>
</evidence>
<proteinExistence type="predicted"/>
<protein>
    <recommendedName>
        <fullName evidence="3">Pectinesterase inhibitor domain-containing protein</fullName>
    </recommendedName>
</protein>
<sequence length="73" mass="8256">MVIDRLIDEKGNERSEIITCGAVQGYNVPETNEDSQATSSFLKAAQFERRALSACEDSFLPGKKYKILWKRAM</sequence>
<organism evidence="1 2">
    <name type="scientific">Brassica rapa subsp. trilocularis</name>
    <dbReference type="NCBI Taxonomy" id="1813537"/>
    <lineage>
        <taxon>Eukaryota</taxon>
        <taxon>Viridiplantae</taxon>
        <taxon>Streptophyta</taxon>
        <taxon>Embryophyta</taxon>
        <taxon>Tracheophyta</taxon>
        <taxon>Spermatophyta</taxon>
        <taxon>Magnoliopsida</taxon>
        <taxon>eudicotyledons</taxon>
        <taxon>Gunneridae</taxon>
        <taxon>Pentapetalae</taxon>
        <taxon>rosids</taxon>
        <taxon>malvids</taxon>
        <taxon>Brassicales</taxon>
        <taxon>Brassicaceae</taxon>
        <taxon>Brassiceae</taxon>
        <taxon>Brassica</taxon>
    </lineage>
</organism>
<keyword evidence="2" id="KW-1185">Reference proteome</keyword>
<evidence type="ECO:0008006" key="3">
    <source>
        <dbReference type="Google" id="ProtNLM"/>
    </source>
</evidence>
<name>A0ABQ7KWY6_BRACM</name>
<gene>
    <name evidence="1" type="primary">A07p017640.1_BraROA</name>
    <name evidence="1" type="ORF">IGI04_026750</name>
</gene>
<accession>A0ABQ7KWY6</accession>